<evidence type="ECO:0000256" key="1">
    <source>
        <dbReference type="SAM" id="MobiDB-lite"/>
    </source>
</evidence>
<proteinExistence type="predicted"/>
<feature type="compositionally biased region" description="Basic residues" evidence="1">
    <location>
        <begin position="106"/>
        <end position="118"/>
    </location>
</feature>
<evidence type="ECO:0000313" key="3">
    <source>
        <dbReference type="Proteomes" id="UP000326505"/>
    </source>
</evidence>
<dbReference type="Proteomes" id="UP000326505">
    <property type="component" value="Chromosome"/>
</dbReference>
<name>A0A5P2XMX2_STRST</name>
<gene>
    <name evidence="2" type="ORF">CP982_05720</name>
</gene>
<dbReference type="EMBL" id="CP023690">
    <property type="protein sequence ID" value="QEV64485.1"/>
    <property type="molecule type" value="Genomic_DNA"/>
</dbReference>
<dbReference type="KEGG" id="sspb:CP982_05720"/>
<reference evidence="2 3" key="1">
    <citation type="submission" date="2017-09" db="EMBL/GenBank/DDBJ databases">
        <authorList>
            <person name="Lee N."/>
            <person name="Cho B.-K."/>
        </authorList>
    </citation>
    <scope>NUCLEOTIDE SEQUENCE [LARGE SCALE GENOMIC DNA]</scope>
    <source>
        <strain evidence="2 3">ATCC 27465</strain>
    </source>
</reference>
<protein>
    <submittedName>
        <fullName evidence="2">DUF4863 family protein</fullName>
    </submittedName>
</protein>
<sequence length="118" mass="12773">MNPRRTTPTSITAVYGDRAERSRGRHHAHAYGGLNLLVPIGPGVDLVGPNRSSAPAATTDFLRRICYDVTHPPHQAAGHRRPGTATGLPQPERRPGERLAHPAAVVHRRPGRVHSGRP</sequence>
<organism evidence="2 3">
    <name type="scientific">Streptomyces spectabilis</name>
    <dbReference type="NCBI Taxonomy" id="68270"/>
    <lineage>
        <taxon>Bacteria</taxon>
        <taxon>Bacillati</taxon>
        <taxon>Actinomycetota</taxon>
        <taxon>Actinomycetes</taxon>
        <taxon>Kitasatosporales</taxon>
        <taxon>Streptomycetaceae</taxon>
        <taxon>Streptomyces</taxon>
    </lineage>
</organism>
<feature type="compositionally biased region" description="Basic and acidic residues" evidence="1">
    <location>
        <begin position="91"/>
        <end position="100"/>
    </location>
</feature>
<dbReference type="AlphaFoldDB" id="A0A5P2XMX2"/>
<evidence type="ECO:0000313" key="2">
    <source>
        <dbReference type="EMBL" id="QEV64485.1"/>
    </source>
</evidence>
<accession>A0A5P2XMX2</accession>
<dbReference type="OrthoDB" id="4467772at2"/>
<feature type="region of interest" description="Disordered" evidence="1">
    <location>
        <begin position="72"/>
        <end position="118"/>
    </location>
</feature>